<sequence>MDFSTILGLTGGLAWTLAYIEAIRLGFIQKTFAIPFWALALNFSWEFMQSAYSVRYNSFSPQSYINIVWLLFDILILITYFLYGKKSFKNYVNPAYFMPYSMIVLLISMFIEFAFVKEFGGTDGAIYSAFLQNVLMSVLFILMLIERKSKRGQSLLLAISKGIGTAANTVLFGVIGHADLTNLVLVLGAICFFLDVIYSYMLFKIKTPKFQST</sequence>
<keyword evidence="4 5" id="KW-0472">Membrane</keyword>
<evidence type="ECO:0000256" key="2">
    <source>
        <dbReference type="ARBA" id="ARBA00022692"/>
    </source>
</evidence>
<dbReference type="Proteomes" id="UP000198670">
    <property type="component" value="Unassembled WGS sequence"/>
</dbReference>
<dbReference type="GO" id="GO:0016829">
    <property type="term" value="F:lyase activity"/>
    <property type="evidence" value="ECO:0007669"/>
    <property type="project" value="InterPro"/>
</dbReference>
<evidence type="ECO:0008006" key="8">
    <source>
        <dbReference type="Google" id="ProtNLM"/>
    </source>
</evidence>
<evidence type="ECO:0000256" key="3">
    <source>
        <dbReference type="ARBA" id="ARBA00022989"/>
    </source>
</evidence>
<dbReference type="Pfam" id="PF25129">
    <property type="entry name" value="Pyr4-TMTC"/>
    <property type="match status" value="1"/>
</dbReference>
<evidence type="ECO:0000256" key="1">
    <source>
        <dbReference type="ARBA" id="ARBA00004141"/>
    </source>
</evidence>
<feature type="transmembrane region" description="Helical" evidence="5">
    <location>
        <begin position="6"/>
        <end position="27"/>
    </location>
</feature>
<feature type="transmembrane region" description="Helical" evidence="5">
    <location>
        <begin position="95"/>
        <end position="114"/>
    </location>
</feature>
<gene>
    <name evidence="6" type="ORF">SAMN05444682_109150</name>
</gene>
<dbReference type="GO" id="GO:0016020">
    <property type="term" value="C:membrane"/>
    <property type="evidence" value="ECO:0007669"/>
    <property type="project" value="UniProtKB-SubCell"/>
</dbReference>
<keyword evidence="3 5" id="KW-1133">Transmembrane helix</keyword>
<comment type="subcellular location">
    <subcellularLocation>
        <location evidence="1">Membrane</location>
        <topology evidence="1">Multi-pass membrane protein</topology>
    </subcellularLocation>
</comment>
<name>A0A1I3QWG7_9SPHI</name>
<reference evidence="6 7" key="1">
    <citation type="submission" date="2016-10" db="EMBL/GenBank/DDBJ databases">
        <authorList>
            <person name="de Groot N.N."/>
        </authorList>
    </citation>
    <scope>NUCLEOTIDE SEQUENCE [LARGE SCALE GENOMIC DNA]</scope>
    <source>
        <strain evidence="6 7">RK1</strain>
    </source>
</reference>
<dbReference type="PANTHER" id="PTHR42038">
    <property type="match status" value="1"/>
</dbReference>
<dbReference type="RefSeq" id="WP_090629121.1">
    <property type="nucleotide sequence ID" value="NZ_FOQO01000009.1"/>
</dbReference>
<keyword evidence="7" id="KW-1185">Reference proteome</keyword>
<evidence type="ECO:0000256" key="5">
    <source>
        <dbReference type="SAM" id="Phobius"/>
    </source>
</evidence>
<keyword evidence="2 5" id="KW-0812">Transmembrane</keyword>
<dbReference type="OrthoDB" id="7825963at2"/>
<evidence type="ECO:0000256" key="4">
    <source>
        <dbReference type="ARBA" id="ARBA00023136"/>
    </source>
</evidence>
<evidence type="ECO:0000313" key="6">
    <source>
        <dbReference type="EMBL" id="SFJ38418.1"/>
    </source>
</evidence>
<dbReference type="EMBL" id="FOQO01000009">
    <property type="protein sequence ID" value="SFJ38418.1"/>
    <property type="molecule type" value="Genomic_DNA"/>
</dbReference>
<accession>A0A1I3QWG7</accession>
<proteinExistence type="predicted"/>
<feature type="transmembrane region" description="Helical" evidence="5">
    <location>
        <begin position="64"/>
        <end position="83"/>
    </location>
</feature>
<feature type="transmembrane region" description="Helical" evidence="5">
    <location>
        <begin position="183"/>
        <end position="203"/>
    </location>
</feature>
<feature type="transmembrane region" description="Helical" evidence="5">
    <location>
        <begin position="34"/>
        <end position="52"/>
    </location>
</feature>
<organism evidence="6 7">
    <name type="scientific">Parapedobacter indicus</name>
    <dbReference type="NCBI Taxonomy" id="1477437"/>
    <lineage>
        <taxon>Bacteria</taxon>
        <taxon>Pseudomonadati</taxon>
        <taxon>Bacteroidota</taxon>
        <taxon>Sphingobacteriia</taxon>
        <taxon>Sphingobacteriales</taxon>
        <taxon>Sphingobacteriaceae</taxon>
        <taxon>Parapedobacter</taxon>
    </lineage>
</organism>
<feature type="transmembrane region" description="Helical" evidence="5">
    <location>
        <begin position="126"/>
        <end position="145"/>
    </location>
</feature>
<dbReference type="AlphaFoldDB" id="A0A1I3QWG7"/>
<protein>
    <recommendedName>
        <fullName evidence="8">PQ loop repeat-containing protein</fullName>
    </recommendedName>
</protein>
<dbReference type="InterPro" id="IPR039020">
    <property type="entry name" value="PaxB-like"/>
</dbReference>
<evidence type="ECO:0000313" key="7">
    <source>
        <dbReference type="Proteomes" id="UP000198670"/>
    </source>
</evidence>
<dbReference type="PANTHER" id="PTHR42038:SF2">
    <property type="entry name" value="TERPENE CYCLASE AUSL"/>
    <property type="match status" value="1"/>
</dbReference>
<dbReference type="STRING" id="1477437.SAMN05444682_109150"/>
<feature type="transmembrane region" description="Helical" evidence="5">
    <location>
        <begin position="157"/>
        <end position="177"/>
    </location>
</feature>